<dbReference type="EMBL" id="AP017378">
    <property type="protein sequence ID" value="BBD09033.1"/>
    <property type="molecule type" value="Genomic_DNA"/>
</dbReference>
<evidence type="ECO:0000313" key="2">
    <source>
        <dbReference type="Proteomes" id="UP000269883"/>
    </source>
</evidence>
<accession>A0A2Z6B0P3</accession>
<reference evidence="1 2" key="1">
    <citation type="journal article" date="2018" name="Sci. Adv.">
        <title>Multi-heme cytochromes provide a pathway for survival in energy-limited environments.</title>
        <authorList>
            <person name="Deng X."/>
            <person name="Dohmae N."/>
            <person name="Nealson K.H."/>
            <person name="Hashimoto K."/>
            <person name="Okamoto A."/>
        </authorList>
    </citation>
    <scope>NUCLEOTIDE SEQUENCE [LARGE SCALE GENOMIC DNA]</scope>
    <source>
        <strain evidence="1 2">IS5</strain>
    </source>
</reference>
<dbReference type="AlphaFoldDB" id="A0A2Z6B0P3"/>
<proteinExistence type="predicted"/>
<organism evidence="1 2">
    <name type="scientific">Desulfovibrio ferrophilus</name>
    <dbReference type="NCBI Taxonomy" id="241368"/>
    <lineage>
        <taxon>Bacteria</taxon>
        <taxon>Pseudomonadati</taxon>
        <taxon>Thermodesulfobacteriota</taxon>
        <taxon>Desulfovibrionia</taxon>
        <taxon>Desulfovibrionales</taxon>
        <taxon>Desulfovibrionaceae</taxon>
        <taxon>Desulfovibrio</taxon>
    </lineage>
</organism>
<evidence type="ECO:0000313" key="1">
    <source>
        <dbReference type="EMBL" id="BBD09033.1"/>
    </source>
</evidence>
<dbReference type="RefSeq" id="WP_232034769.1">
    <property type="nucleotide sequence ID" value="NZ_AP017378.1"/>
</dbReference>
<sequence>MNCVMINNWKKSEKAPEAAQQAAEMTRKHWQEIALDHGYAPNNVCLAERDGVVMVGLSEEMYEDFREGTGGWSFY</sequence>
<gene>
    <name evidence="1" type="ORF">DFE_2307</name>
</gene>
<keyword evidence="2" id="KW-1185">Reference proteome</keyword>
<name>A0A2Z6B0P3_9BACT</name>
<protein>
    <submittedName>
        <fullName evidence="1">Uncharacterized protein</fullName>
    </submittedName>
</protein>
<dbReference type="Proteomes" id="UP000269883">
    <property type="component" value="Chromosome"/>
</dbReference>
<dbReference type="KEGG" id="dfl:DFE_2307"/>